<reference evidence="1 2" key="1">
    <citation type="journal article" date="2016" name="Nat. Commun.">
        <title>Thousands of microbial genomes shed light on interconnected biogeochemical processes in an aquifer system.</title>
        <authorList>
            <person name="Anantharaman K."/>
            <person name="Brown C.T."/>
            <person name="Hug L.A."/>
            <person name="Sharon I."/>
            <person name="Castelle C.J."/>
            <person name="Probst A.J."/>
            <person name="Thomas B.C."/>
            <person name="Singh A."/>
            <person name="Wilkins M.J."/>
            <person name="Karaoz U."/>
            <person name="Brodie E.L."/>
            <person name="Williams K.H."/>
            <person name="Hubbard S.S."/>
            <person name="Banfield J.F."/>
        </authorList>
    </citation>
    <scope>NUCLEOTIDE SEQUENCE [LARGE SCALE GENOMIC DNA]</scope>
</reference>
<evidence type="ECO:0000313" key="1">
    <source>
        <dbReference type="EMBL" id="OGD67659.1"/>
    </source>
</evidence>
<dbReference type="InterPro" id="IPR018664">
    <property type="entry name" value="DUF2103_metal-binding"/>
</dbReference>
<dbReference type="Proteomes" id="UP000179003">
    <property type="component" value="Unassembled WGS sequence"/>
</dbReference>
<comment type="caution">
    <text evidence="1">The sequence shown here is derived from an EMBL/GenBank/DDBJ whole genome shotgun (WGS) entry which is preliminary data.</text>
</comment>
<gene>
    <name evidence="1" type="ORF">A2442_03745</name>
</gene>
<dbReference type="AlphaFoldDB" id="A0A1F5EJQ2"/>
<dbReference type="Pfam" id="PF09876">
    <property type="entry name" value="DUF2103"/>
    <property type="match status" value="1"/>
</dbReference>
<name>A0A1F5EJQ2_9BACT</name>
<sequence length="109" mass="11556">MSTKNTRSGGKYCNSHTTVIPAAGTVVDIANELSEVTKIQIGFIKAGLKSANGQKRVKIGDIGSNIMLSIRDNTTVQEIIVYSNDSQKTKLAVAQGSRNAGLHVSFGPH</sequence>
<protein>
    <submittedName>
        <fullName evidence="1">Uncharacterized protein</fullName>
    </submittedName>
</protein>
<evidence type="ECO:0000313" key="2">
    <source>
        <dbReference type="Proteomes" id="UP000179003"/>
    </source>
</evidence>
<proteinExistence type="predicted"/>
<accession>A0A1F5EJQ2</accession>
<dbReference type="EMBL" id="MFAE01000002">
    <property type="protein sequence ID" value="OGD67659.1"/>
    <property type="molecule type" value="Genomic_DNA"/>
</dbReference>
<organism evidence="1 2">
    <name type="scientific">Candidatus Campbellbacteria bacterium RIFOXYC2_FULL_35_25</name>
    <dbReference type="NCBI Taxonomy" id="1797582"/>
    <lineage>
        <taxon>Bacteria</taxon>
        <taxon>Candidatus Campbelliibacteriota</taxon>
    </lineage>
</organism>